<sequence length="182" mass="21006">MITGFQVTLRPVAQNDLSQLREWRNSESVRQQMLSTDVISEEQQYAWFKKIQRDDSQQHWVVEYKGQAIGATNIKVRFHGDSLTTAKTLEPGLYIGHPGYQGNILAFAPTLALYDYCFRDLPVESFFAVVKAENKAALKYNQQLGYQVVNQAELIDLRLQKEEFERHTGLIRRLLSRSPRKG</sequence>
<organism evidence="2 3">
    <name type="scientific">Alteromonas ponticola</name>
    <dbReference type="NCBI Taxonomy" id="2720613"/>
    <lineage>
        <taxon>Bacteria</taxon>
        <taxon>Pseudomonadati</taxon>
        <taxon>Pseudomonadota</taxon>
        <taxon>Gammaproteobacteria</taxon>
        <taxon>Alteromonadales</taxon>
        <taxon>Alteromonadaceae</taxon>
        <taxon>Alteromonas/Salinimonas group</taxon>
        <taxon>Alteromonas</taxon>
    </lineage>
</organism>
<dbReference type="InterPro" id="IPR000182">
    <property type="entry name" value="GNAT_dom"/>
</dbReference>
<dbReference type="InterPro" id="IPR016181">
    <property type="entry name" value="Acyl_CoA_acyltransferase"/>
</dbReference>
<accession>A0ABX1QZL9</accession>
<dbReference type="Proteomes" id="UP000709336">
    <property type="component" value="Unassembled WGS sequence"/>
</dbReference>
<reference evidence="2 3" key="1">
    <citation type="submission" date="2020-03" db="EMBL/GenBank/DDBJ databases">
        <title>Alteromonas ponticola sp. nov., isolated from seawater.</title>
        <authorList>
            <person name="Yoon J.-H."/>
            <person name="Kim Y.-O."/>
        </authorList>
    </citation>
    <scope>NUCLEOTIDE SEQUENCE [LARGE SCALE GENOMIC DNA]</scope>
    <source>
        <strain evidence="2 3">MYP5</strain>
    </source>
</reference>
<dbReference type="PANTHER" id="PTHR43415:SF3">
    <property type="entry name" value="GNAT-FAMILY ACETYLTRANSFERASE"/>
    <property type="match status" value="1"/>
</dbReference>
<evidence type="ECO:0000259" key="1">
    <source>
        <dbReference type="PROSITE" id="PS51186"/>
    </source>
</evidence>
<comment type="caution">
    <text evidence="2">The sequence shown here is derived from an EMBL/GenBank/DDBJ whole genome shotgun (WGS) entry which is preliminary data.</text>
</comment>
<dbReference type="PANTHER" id="PTHR43415">
    <property type="entry name" value="SPERMIDINE N(1)-ACETYLTRANSFERASE"/>
    <property type="match status" value="1"/>
</dbReference>
<proteinExistence type="predicted"/>
<keyword evidence="3" id="KW-1185">Reference proteome</keyword>
<name>A0ABX1QZL9_9ALTE</name>
<dbReference type="Gene3D" id="3.40.630.30">
    <property type="match status" value="1"/>
</dbReference>
<evidence type="ECO:0000313" key="3">
    <source>
        <dbReference type="Proteomes" id="UP000709336"/>
    </source>
</evidence>
<dbReference type="EMBL" id="JAATNW010000003">
    <property type="protein sequence ID" value="NMH59654.1"/>
    <property type="molecule type" value="Genomic_DNA"/>
</dbReference>
<evidence type="ECO:0000313" key="2">
    <source>
        <dbReference type="EMBL" id="NMH59654.1"/>
    </source>
</evidence>
<protein>
    <submittedName>
        <fullName evidence="2">GNAT family N-acetyltransferase</fullName>
    </submittedName>
</protein>
<dbReference type="PROSITE" id="PS51186">
    <property type="entry name" value="GNAT"/>
    <property type="match status" value="1"/>
</dbReference>
<gene>
    <name evidence="2" type="ORF">HCJ96_06470</name>
</gene>
<dbReference type="Pfam" id="PF13302">
    <property type="entry name" value="Acetyltransf_3"/>
    <property type="match status" value="1"/>
</dbReference>
<dbReference type="RefSeq" id="WP_169210213.1">
    <property type="nucleotide sequence ID" value="NZ_JAATNW010000003.1"/>
</dbReference>
<dbReference type="SUPFAM" id="SSF55729">
    <property type="entry name" value="Acyl-CoA N-acyltransferases (Nat)"/>
    <property type="match status" value="1"/>
</dbReference>
<feature type="domain" description="N-acetyltransferase" evidence="1">
    <location>
        <begin position="7"/>
        <end position="175"/>
    </location>
</feature>